<dbReference type="GO" id="GO:0006491">
    <property type="term" value="P:N-glycan processing"/>
    <property type="evidence" value="ECO:0007669"/>
    <property type="project" value="TreeGrafter"/>
</dbReference>
<proteinExistence type="inferred from homology"/>
<dbReference type="GO" id="GO:0006013">
    <property type="term" value="P:mannose metabolic process"/>
    <property type="evidence" value="ECO:0007669"/>
    <property type="project" value="InterPro"/>
</dbReference>
<dbReference type="InterPro" id="IPR028995">
    <property type="entry name" value="Glyco_hydro_57/38_cen_sf"/>
</dbReference>
<dbReference type="Gene3D" id="3.20.110.10">
    <property type="entry name" value="Glycoside hydrolase 38, N terminal domain"/>
    <property type="match status" value="1"/>
</dbReference>
<organism evidence="18 19">
    <name type="scientific">Ridgeia piscesae</name>
    <name type="common">Tubeworm</name>
    <dbReference type="NCBI Taxonomy" id="27915"/>
    <lineage>
        <taxon>Eukaryota</taxon>
        <taxon>Metazoa</taxon>
        <taxon>Spiralia</taxon>
        <taxon>Lophotrochozoa</taxon>
        <taxon>Annelida</taxon>
        <taxon>Polychaeta</taxon>
        <taxon>Sedentaria</taxon>
        <taxon>Canalipalpata</taxon>
        <taxon>Sabellida</taxon>
        <taxon>Siboglinidae</taxon>
        <taxon>Ridgeia</taxon>
    </lineage>
</organism>
<comment type="caution">
    <text evidence="18">The sequence shown here is derived from an EMBL/GenBank/DDBJ whole genome shotgun (WGS) entry which is preliminary data.</text>
</comment>
<dbReference type="Pfam" id="PF07748">
    <property type="entry name" value="Glyco_hydro_38C"/>
    <property type="match status" value="1"/>
</dbReference>
<evidence type="ECO:0000256" key="11">
    <source>
        <dbReference type="ARBA" id="ARBA00023136"/>
    </source>
</evidence>
<dbReference type="SUPFAM" id="SSF88688">
    <property type="entry name" value="Families 57/38 glycoside transferase middle domain"/>
    <property type="match status" value="1"/>
</dbReference>
<evidence type="ECO:0000256" key="3">
    <source>
        <dbReference type="ARBA" id="ARBA00009792"/>
    </source>
</evidence>
<name>A0AAD9NLE8_RIDPI</name>
<comment type="subcellular location">
    <subcellularLocation>
        <location evidence="1">Golgi apparatus membrane</location>
        <topology evidence="1">Single-pass type II membrane protein</topology>
    </subcellularLocation>
</comment>
<dbReference type="AlphaFoldDB" id="A0AAD9NLE8"/>
<keyword evidence="10" id="KW-0333">Golgi apparatus</keyword>
<keyword evidence="5 16" id="KW-0479">Metal-binding</keyword>
<dbReference type="FunFam" id="2.70.98.30:FF:000002">
    <property type="entry name" value="Alpha-mannosidase"/>
    <property type="match status" value="1"/>
</dbReference>
<dbReference type="Pfam" id="PF01074">
    <property type="entry name" value="Glyco_hydro_38N"/>
    <property type="match status" value="1"/>
</dbReference>
<dbReference type="GO" id="GO:0046872">
    <property type="term" value="F:metal ion binding"/>
    <property type="evidence" value="ECO:0007669"/>
    <property type="project" value="UniProtKB-KW"/>
</dbReference>
<reference evidence="18" key="1">
    <citation type="journal article" date="2023" name="Mol. Biol. Evol.">
        <title>Third-Generation Sequencing Reveals the Adaptive Role of the Epigenome in Three Deep-Sea Polychaetes.</title>
        <authorList>
            <person name="Perez M."/>
            <person name="Aroh O."/>
            <person name="Sun Y."/>
            <person name="Lan Y."/>
            <person name="Juniper S.K."/>
            <person name="Young C.R."/>
            <person name="Angers B."/>
            <person name="Qian P.Y."/>
        </authorList>
    </citation>
    <scope>NUCLEOTIDE SEQUENCE</scope>
    <source>
        <strain evidence="18">R07B-5</strain>
    </source>
</reference>
<evidence type="ECO:0000256" key="7">
    <source>
        <dbReference type="ARBA" id="ARBA00022833"/>
    </source>
</evidence>
<feature type="domain" description="Glycoside hydrolase family 38 central" evidence="17">
    <location>
        <begin position="505"/>
        <end position="590"/>
    </location>
</feature>
<dbReference type="FunFam" id="1.20.1270.50:FF:000001">
    <property type="entry name" value="Alpha-mannosidase"/>
    <property type="match status" value="1"/>
</dbReference>
<evidence type="ECO:0000256" key="1">
    <source>
        <dbReference type="ARBA" id="ARBA00004323"/>
    </source>
</evidence>
<evidence type="ECO:0000256" key="13">
    <source>
        <dbReference type="ARBA" id="ARBA00023295"/>
    </source>
</evidence>
<dbReference type="Proteomes" id="UP001209878">
    <property type="component" value="Unassembled WGS sequence"/>
</dbReference>
<evidence type="ECO:0000256" key="2">
    <source>
        <dbReference type="ARBA" id="ARBA00004922"/>
    </source>
</evidence>
<dbReference type="GO" id="GO:0004572">
    <property type="term" value="F:mannosyl-oligosaccharide 1,3-1,6-alpha-mannosidase activity"/>
    <property type="evidence" value="ECO:0007669"/>
    <property type="project" value="UniProtKB-EC"/>
</dbReference>
<dbReference type="InterPro" id="IPR048534">
    <property type="entry name" value="Man2a1-like_dom"/>
</dbReference>
<dbReference type="InterPro" id="IPR037094">
    <property type="entry name" value="Glyco_hydro_38_cen_sf"/>
</dbReference>
<dbReference type="EMBL" id="JAODUO010001060">
    <property type="protein sequence ID" value="KAK2171474.1"/>
    <property type="molecule type" value="Genomic_DNA"/>
</dbReference>
<comment type="pathway">
    <text evidence="2">Protein modification; protein glycosylation.</text>
</comment>
<keyword evidence="13 16" id="KW-0326">Glycosidase</keyword>
<dbReference type="FunFam" id="2.60.40.1180:FF:000019">
    <property type="entry name" value="Alpha-mannosidase 2"/>
    <property type="match status" value="1"/>
</dbReference>
<keyword evidence="8" id="KW-0735">Signal-anchor</keyword>
<dbReference type="InterPro" id="IPR011682">
    <property type="entry name" value="Glyco_hydro_38_C"/>
</dbReference>
<dbReference type="GO" id="GO:0030246">
    <property type="term" value="F:carbohydrate binding"/>
    <property type="evidence" value="ECO:0007669"/>
    <property type="project" value="InterPro"/>
</dbReference>
<dbReference type="InterPro" id="IPR013780">
    <property type="entry name" value="Glyco_hydro_b"/>
</dbReference>
<gene>
    <name evidence="18" type="ORF">NP493_1060g00025</name>
</gene>
<dbReference type="InterPro" id="IPR011330">
    <property type="entry name" value="Glyco_hydro/deAcase_b/a-brl"/>
</dbReference>
<keyword evidence="9" id="KW-1133">Transmembrane helix</keyword>
<dbReference type="Gene3D" id="2.60.40.1180">
    <property type="entry name" value="Golgi alpha-mannosidase II"/>
    <property type="match status" value="1"/>
</dbReference>
<evidence type="ECO:0000256" key="4">
    <source>
        <dbReference type="ARBA" id="ARBA00022692"/>
    </source>
</evidence>
<dbReference type="GO" id="GO:0000139">
    <property type="term" value="C:Golgi membrane"/>
    <property type="evidence" value="ECO:0007669"/>
    <property type="project" value="UniProtKB-SubCell"/>
</dbReference>
<evidence type="ECO:0000256" key="14">
    <source>
        <dbReference type="ARBA" id="ARBA00059516"/>
    </source>
</evidence>
<evidence type="ECO:0000259" key="17">
    <source>
        <dbReference type="SMART" id="SM00872"/>
    </source>
</evidence>
<evidence type="ECO:0000256" key="12">
    <source>
        <dbReference type="ARBA" id="ARBA00023157"/>
    </source>
</evidence>
<evidence type="ECO:0000256" key="8">
    <source>
        <dbReference type="ARBA" id="ARBA00022968"/>
    </source>
</evidence>
<dbReference type="InterPro" id="IPR000602">
    <property type="entry name" value="Glyco_hydro_38_N"/>
</dbReference>
<comment type="cofactor">
    <cofactor evidence="16">
        <name>Zn(2+)</name>
        <dbReference type="ChEBI" id="CHEBI:29105"/>
    </cofactor>
    <text evidence="16">Binds 1 zinc ion per subunit.</text>
</comment>
<keyword evidence="7 16" id="KW-0862">Zinc</keyword>
<dbReference type="PANTHER" id="PTHR11607:SF3">
    <property type="entry name" value="LYSOSOMAL ALPHA-MANNOSIDASE"/>
    <property type="match status" value="1"/>
</dbReference>
<evidence type="ECO:0000256" key="5">
    <source>
        <dbReference type="ARBA" id="ARBA00022723"/>
    </source>
</evidence>
<keyword evidence="11" id="KW-0472">Membrane</keyword>
<dbReference type="FunFam" id="3.20.110.10:FF:000003">
    <property type="entry name" value="Alpha-mannosidase"/>
    <property type="match status" value="1"/>
</dbReference>
<dbReference type="SMART" id="SM00872">
    <property type="entry name" value="Alpha-mann_mid"/>
    <property type="match status" value="1"/>
</dbReference>
<keyword evidence="6 16" id="KW-0378">Hydrolase</keyword>
<evidence type="ECO:0000256" key="9">
    <source>
        <dbReference type="ARBA" id="ARBA00022989"/>
    </source>
</evidence>
<dbReference type="Gene3D" id="1.20.1270.50">
    <property type="entry name" value="Glycoside hydrolase family 38, central domain"/>
    <property type="match status" value="1"/>
</dbReference>
<dbReference type="SUPFAM" id="SSF74650">
    <property type="entry name" value="Galactose mutarotase-like"/>
    <property type="match status" value="1"/>
</dbReference>
<dbReference type="InterPro" id="IPR015341">
    <property type="entry name" value="Glyco_hydro_38_cen"/>
</dbReference>
<keyword evidence="4" id="KW-0812">Transmembrane</keyword>
<keyword evidence="19" id="KW-1185">Reference proteome</keyword>
<protein>
    <recommendedName>
        <fullName evidence="16">Alpha-mannosidase</fullName>
        <ecNumber evidence="16">3.2.1.-</ecNumber>
    </recommendedName>
</protein>
<dbReference type="EC" id="3.2.1.-" evidence="16"/>
<dbReference type="Pfam" id="PF09261">
    <property type="entry name" value="Alpha-mann_mid"/>
    <property type="match status" value="1"/>
</dbReference>
<evidence type="ECO:0000256" key="10">
    <source>
        <dbReference type="ARBA" id="ARBA00023034"/>
    </source>
</evidence>
<keyword evidence="12" id="KW-1015">Disulfide bond</keyword>
<dbReference type="PANTHER" id="PTHR11607">
    <property type="entry name" value="ALPHA-MANNOSIDASE"/>
    <property type="match status" value="1"/>
</dbReference>
<dbReference type="Gene3D" id="2.70.98.30">
    <property type="entry name" value="Golgi alpha-mannosidase II, domain 4"/>
    <property type="match status" value="1"/>
</dbReference>
<evidence type="ECO:0000256" key="6">
    <source>
        <dbReference type="ARBA" id="ARBA00022801"/>
    </source>
</evidence>
<dbReference type="InterPro" id="IPR050843">
    <property type="entry name" value="Glycosyl_Hydrlase_38"/>
</dbReference>
<evidence type="ECO:0000256" key="15">
    <source>
        <dbReference type="ARBA" id="ARBA00093232"/>
    </source>
</evidence>
<comment type="catalytic activity">
    <reaction evidence="15">
        <text>N(4)-{beta-D-GlcNAc-(1-&gt;2)-alpha-D-Man-(1-&gt;3)-[alpha-D-Man-(1-&gt;3)-[alpha-D-Man-(1-&gt;6)]-alpha-D-Man-(1-&gt;6)]-beta-D-Man-(1-&gt;4)-beta-D-GlcNAc-(1-&gt;4)-beta-D-GlcNAc}-L-asparaginyl-[protein] + 2 H2O = 2 alpha-D-mannopyranose + an N(4)-{beta-D-GlcNAc-(1-&gt;2)-alpha-D-Man-(1-&gt;3)-[alpha-D-Man-(1-&gt;6)]-beta-D-Man-(1-&gt;4)-beta-D-GlcNAc-(1-&gt;4)-beta-D-GlcNAc}-L-asparaginyl-[protein]</text>
        <dbReference type="Rhea" id="RHEA:56052"/>
        <dbReference type="Rhea" id="RHEA-COMP:14368"/>
        <dbReference type="Rhea" id="RHEA-COMP:14369"/>
        <dbReference type="ChEBI" id="CHEBI:15377"/>
        <dbReference type="ChEBI" id="CHEBI:28729"/>
        <dbReference type="ChEBI" id="CHEBI:60615"/>
        <dbReference type="ChEBI" id="CHEBI:60625"/>
        <dbReference type="EC" id="3.2.1.114"/>
    </reaction>
</comment>
<dbReference type="InterPro" id="IPR011013">
    <property type="entry name" value="Gal_mutarotase_sf_dom"/>
</dbReference>
<comment type="similarity">
    <text evidence="3 16">Belongs to the glycosyl hydrolase 38 family.</text>
</comment>
<dbReference type="SUPFAM" id="SSF88713">
    <property type="entry name" value="Glycoside hydrolase/deacetylase"/>
    <property type="match status" value="1"/>
</dbReference>
<dbReference type="InterPro" id="IPR027291">
    <property type="entry name" value="Glyco_hydro_38_N_sf"/>
</dbReference>
<dbReference type="Pfam" id="PF21260">
    <property type="entry name" value="Laman-like_dom"/>
    <property type="match status" value="1"/>
</dbReference>
<evidence type="ECO:0000313" key="19">
    <source>
        <dbReference type="Proteomes" id="UP001209878"/>
    </source>
</evidence>
<accession>A0AAD9NLE8</accession>
<comment type="function">
    <text evidence="14">Catalyzes the first committed step in the biosynthesis of complex N-glycans. It controls conversion of high mannose to complex N-glycans; the final hydrolytic step in the N-glycan maturation pathway.</text>
</comment>
<dbReference type="CDD" id="cd10809">
    <property type="entry name" value="GH38N_AMII_GMII_SfManIII_like"/>
    <property type="match status" value="1"/>
</dbReference>
<sequence length="1151" mass="129472">MNMKKYMVLWGGAMFFVVCFSLYLMMETTPGSASLRAVEVGENGLSNIDARIQQIETMLNDNQKMMNLIRKTVQELAAGDHGSLEKLQQVLQMNPTPLSARPPHSVKTRTSDVSLPADTCQLTQLGSSKADIQVLDVYDQLAFDNIDGGAWKQGFPITYSPNKWEKQKLKVFVVPHSHNDPGWLKTFEKYYTDQTRAILNGMVDALERHPQMRFIYAEMSFFSMFWDEINQDKRLRVKKLLQEKRLEIVTGGWVMNDEANAHYFAMLDQMIEGNQWLQQELGVTPVSGWAIDPFGHSPTMAYLLGKMGFQNMLIQRVHYSMKKHLARSTQLEFVWRQSWDHKGSTDILCHLMPFYSYDVPHTCGPDPRVCCQFDFKRLPGGGVSCPWRIPPQVITKSNINERASTLLEQYRQKATLYRNDVVFVPLGDDFRYDKVEEWDNQFDNYQRLFDYMNSKPEWQVEVKFATLSDYFVALRERAGAAPENIPPHYPVLSGDFYTYADRDDHYWSGYFTSRPFYKRLNRVMESHLRGTELLFSQAVVVASRSGAGGFVRDLMKTMVTARRSLALFQHHDGITGTARELVVADYGQKLLSAIQGMKEVMVQSAELLLSIDPKLYTYKADNSFFDVDETRASHDSLPVRTVLQVGTGQSRSVTLYNSLGHARQTVVRLYVSTPHVQLRDPLNNIVPCQVEPFWNEDETVSNTVYKLVFVANVPALGLRSYTLHGMADGERQQGVLAKVDIYNSAHSSLRLDTDGVFTVVRKPSLVGVTLENNDLKVTFSEVTGLMDAVLVKSTGEHVSASMQFVKYGAKHGKERSGAYLFLPDGAAKPLAYNNPIVRVVSGDILSEVHVLLPGVEHIISLHNSPGVDGQTIDVSNTVDIRNENDIELAMRIVTNIENENGEFYTDLNGFQMQKRKTLSKLPLQGNFYPMPAMAYLESDKVRLSILSAQSLGVASLKTGWLEVMQDRRLSHDDNRGLGQGIHDNKRTPNKFSILVEIRKASSTVGPASTVGFPSLMSHLALQELVHHIHVLPARMAGPPTGQRHNFTGLTTQLPCDVHLLNLRTLQSTSQSTHTALLLHRLGVDCGFPTYGVTCQCSSSKVNLAKLFSGVKVQKASSTSLTLTRDGTELSEASQLIDVPPMEIQAYKLQLT</sequence>
<evidence type="ECO:0000313" key="18">
    <source>
        <dbReference type="EMBL" id="KAK2171474.1"/>
    </source>
</evidence>
<evidence type="ECO:0000256" key="16">
    <source>
        <dbReference type="RuleBase" id="RU361199"/>
    </source>
</evidence>